<dbReference type="Proteomes" id="UP000019183">
    <property type="component" value="Unassembled WGS sequence"/>
</dbReference>
<proteinExistence type="predicted"/>
<evidence type="ECO:0000313" key="1">
    <source>
        <dbReference type="EMBL" id="CDL10191.1"/>
    </source>
</evidence>
<keyword evidence="2" id="KW-1185">Reference proteome</keyword>
<protein>
    <submittedName>
        <fullName evidence="1">Uncharacterized protein</fullName>
    </submittedName>
</protein>
<name>W1DLA6_KLEPN</name>
<reference evidence="1" key="1">
    <citation type="submission" date="2013-10" db="EMBL/GenBank/DDBJ databases">
        <title>Antibiotic resistance diversity of beta-lactamase producers in the General Hospital Vienna.</title>
        <authorList>
            <person name="Barisic I."/>
            <person name="Mitteregger D."/>
            <person name="Hirschl A.M."/>
            <person name="Noehammer C."/>
            <person name="Wiesinger-Mayr H."/>
        </authorList>
    </citation>
    <scope>NUCLEOTIDE SEQUENCE [LARGE SCALE GENOMIC DNA]</scope>
    <source>
        <strain evidence="1">IS43</strain>
    </source>
</reference>
<dbReference type="AlphaFoldDB" id="W1DLA6"/>
<sequence length="42" mass="5019">MAHLTGHILNSNGKFRYLGEYNWQNVIGYYFYIIPDSGDRMY</sequence>
<comment type="caution">
    <text evidence="1">The sequence shown here is derived from an EMBL/GenBank/DDBJ whole genome shotgun (WGS) entry which is preliminary data.</text>
</comment>
<evidence type="ECO:0000313" key="2">
    <source>
        <dbReference type="Proteomes" id="UP000019183"/>
    </source>
</evidence>
<dbReference type="EMBL" id="CBWK010000455">
    <property type="protein sequence ID" value="CDL10191.1"/>
    <property type="molecule type" value="Genomic_DNA"/>
</dbReference>
<accession>W1DLA6</accession>
<organism evidence="1 2">
    <name type="scientific">Klebsiella pneumoniae IS43</name>
    <dbReference type="NCBI Taxonomy" id="1432552"/>
    <lineage>
        <taxon>Bacteria</taxon>
        <taxon>Pseudomonadati</taxon>
        <taxon>Pseudomonadota</taxon>
        <taxon>Gammaproteobacteria</taxon>
        <taxon>Enterobacterales</taxon>
        <taxon>Enterobacteriaceae</taxon>
        <taxon>Klebsiella/Raoultella group</taxon>
        <taxon>Klebsiella</taxon>
        <taxon>Klebsiella pneumoniae complex</taxon>
    </lineage>
</organism>